<dbReference type="AlphaFoldDB" id="A0A8K0TD42"/>
<evidence type="ECO:0000259" key="3">
    <source>
        <dbReference type="PROSITE" id="PS50103"/>
    </source>
</evidence>
<protein>
    <recommendedName>
        <fullName evidence="3">C3H1-type domain-containing protein</fullName>
    </recommendedName>
</protein>
<dbReference type="GO" id="GO:0005634">
    <property type="term" value="C:nucleus"/>
    <property type="evidence" value="ECO:0007669"/>
    <property type="project" value="TreeGrafter"/>
</dbReference>
<feature type="compositionally biased region" description="Low complexity" evidence="2">
    <location>
        <begin position="323"/>
        <end position="338"/>
    </location>
</feature>
<feature type="compositionally biased region" description="Basic and acidic residues" evidence="2">
    <location>
        <begin position="258"/>
        <end position="271"/>
    </location>
</feature>
<dbReference type="PANTHER" id="PTHR13309:SF0">
    <property type="entry name" value="FMR1-INTERACTING PROTEIN NUFIP1"/>
    <property type="match status" value="1"/>
</dbReference>
<feature type="region of interest" description="Disordered" evidence="2">
    <location>
        <begin position="571"/>
        <end position="644"/>
    </location>
</feature>
<dbReference type="GO" id="GO:0000492">
    <property type="term" value="P:box C/D snoRNP assembly"/>
    <property type="evidence" value="ECO:0007669"/>
    <property type="project" value="TreeGrafter"/>
</dbReference>
<feature type="compositionally biased region" description="Low complexity" evidence="2">
    <location>
        <begin position="16"/>
        <end position="32"/>
    </location>
</feature>
<dbReference type="PROSITE" id="PS50103">
    <property type="entry name" value="ZF_C3H1"/>
    <property type="match status" value="1"/>
</dbReference>
<feature type="compositionally biased region" description="Pro residues" evidence="2">
    <location>
        <begin position="240"/>
        <end position="254"/>
    </location>
</feature>
<evidence type="ECO:0000256" key="1">
    <source>
        <dbReference type="PROSITE-ProRule" id="PRU00723"/>
    </source>
</evidence>
<feature type="domain" description="C3H1-type" evidence="3">
    <location>
        <begin position="487"/>
        <end position="515"/>
    </location>
</feature>
<feature type="compositionally biased region" description="Low complexity" evidence="2">
    <location>
        <begin position="396"/>
        <end position="411"/>
    </location>
</feature>
<dbReference type="GO" id="GO:0008270">
    <property type="term" value="F:zinc ion binding"/>
    <property type="evidence" value="ECO:0007669"/>
    <property type="project" value="UniProtKB-KW"/>
</dbReference>
<feature type="zinc finger region" description="C3H1-type" evidence="1">
    <location>
        <begin position="487"/>
        <end position="515"/>
    </location>
</feature>
<organism evidence="4 5">
    <name type="scientific">Plectosphaerella cucumerina</name>
    <dbReference type="NCBI Taxonomy" id="40658"/>
    <lineage>
        <taxon>Eukaryota</taxon>
        <taxon>Fungi</taxon>
        <taxon>Dikarya</taxon>
        <taxon>Ascomycota</taxon>
        <taxon>Pezizomycotina</taxon>
        <taxon>Sordariomycetes</taxon>
        <taxon>Hypocreomycetidae</taxon>
        <taxon>Glomerellales</taxon>
        <taxon>Plectosphaerellaceae</taxon>
        <taxon>Plectosphaerella</taxon>
    </lineage>
</organism>
<evidence type="ECO:0000313" key="5">
    <source>
        <dbReference type="Proteomes" id="UP000813385"/>
    </source>
</evidence>
<evidence type="ECO:0000256" key="2">
    <source>
        <dbReference type="SAM" id="MobiDB-lite"/>
    </source>
</evidence>
<proteinExistence type="predicted"/>
<feature type="region of interest" description="Disordered" evidence="2">
    <location>
        <begin position="1"/>
        <end position="374"/>
    </location>
</feature>
<keyword evidence="5" id="KW-1185">Reference proteome</keyword>
<keyword evidence="1" id="KW-0479">Metal-binding</keyword>
<evidence type="ECO:0000313" key="4">
    <source>
        <dbReference type="EMBL" id="KAH7359442.1"/>
    </source>
</evidence>
<reference evidence="4" key="1">
    <citation type="journal article" date="2021" name="Nat. Commun.">
        <title>Genetic determinants of endophytism in the Arabidopsis root mycobiome.</title>
        <authorList>
            <person name="Mesny F."/>
            <person name="Miyauchi S."/>
            <person name="Thiergart T."/>
            <person name="Pickel B."/>
            <person name="Atanasova L."/>
            <person name="Karlsson M."/>
            <person name="Huettel B."/>
            <person name="Barry K.W."/>
            <person name="Haridas S."/>
            <person name="Chen C."/>
            <person name="Bauer D."/>
            <person name="Andreopoulos W."/>
            <person name="Pangilinan J."/>
            <person name="LaButti K."/>
            <person name="Riley R."/>
            <person name="Lipzen A."/>
            <person name="Clum A."/>
            <person name="Drula E."/>
            <person name="Henrissat B."/>
            <person name="Kohler A."/>
            <person name="Grigoriev I.V."/>
            <person name="Martin F.M."/>
            <person name="Hacquard S."/>
        </authorList>
    </citation>
    <scope>NUCLEOTIDE SEQUENCE</scope>
    <source>
        <strain evidence="4">MPI-CAGE-AT-0016</strain>
    </source>
</reference>
<dbReference type="InterPro" id="IPR000571">
    <property type="entry name" value="Znf_CCCH"/>
</dbReference>
<feature type="compositionally biased region" description="Gly residues" evidence="2">
    <location>
        <begin position="33"/>
        <end position="48"/>
    </location>
</feature>
<feature type="compositionally biased region" description="Low complexity" evidence="2">
    <location>
        <begin position="139"/>
        <end position="155"/>
    </location>
</feature>
<keyword evidence="1" id="KW-0862">Zinc</keyword>
<name>A0A8K0TD42_9PEZI</name>
<dbReference type="InterPro" id="IPR039136">
    <property type="entry name" value="NUFIP1-like"/>
</dbReference>
<feature type="compositionally biased region" description="Acidic residues" evidence="2">
    <location>
        <begin position="357"/>
        <end position="366"/>
    </location>
</feature>
<dbReference type="Proteomes" id="UP000813385">
    <property type="component" value="Unassembled WGS sequence"/>
</dbReference>
<dbReference type="PANTHER" id="PTHR13309">
    <property type="entry name" value="NUCLEAR FRAGILE X MENTAL RETARDATION PROTEIN INTERACTING PROTEIN 1"/>
    <property type="match status" value="1"/>
</dbReference>
<feature type="region of interest" description="Disordered" evidence="2">
    <location>
        <begin position="394"/>
        <end position="489"/>
    </location>
</feature>
<comment type="caution">
    <text evidence="4">The sequence shown here is derived from an EMBL/GenBank/DDBJ whole genome shotgun (WGS) entry which is preliminary data.</text>
</comment>
<dbReference type="OrthoDB" id="273070at2759"/>
<feature type="compositionally biased region" description="Basic and acidic residues" evidence="2">
    <location>
        <begin position="413"/>
        <end position="441"/>
    </location>
</feature>
<feature type="compositionally biased region" description="Basic residues" evidence="2">
    <location>
        <begin position="284"/>
        <end position="293"/>
    </location>
</feature>
<dbReference type="EMBL" id="JAGPXD010000004">
    <property type="protein sequence ID" value="KAH7359442.1"/>
    <property type="molecule type" value="Genomic_DNA"/>
</dbReference>
<dbReference type="GO" id="GO:0003723">
    <property type="term" value="F:RNA binding"/>
    <property type="evidence" value="ECO:0007669"/>
    <property type="project" value="InterPro"/>
</dbReference>
<accession>A0A8K0TD42</accession>
<sequence length="644" mass="68675">MTTYNYAPPPPPPPTAQTGYGQQGGHYPQHGGAPRGGGAGSRGRGGHAAGVRHEYPQYDYGAHQPYGAPVAAYPATQHPAVGYQPSPQHWAPQDHRPGQVHGQTQAQPHAPAPLSSTNYHPNYAPQQYTPGHPQPPTHQPGYPAAAAPLPQQHQAYHYPAAPASYGGQPAWPAHEQHAHSPQYGGQTRGAYSGDRGGARAPSMGALGRPEYGSPGMQPQVTGGYAPQQYADPRASVSSYPPQPQYSYAPPPPPAHMAHGREPFPRQHDGHHGGGRGRGNFRGGNHQRGKHANNHHGGDRNRSRPNGPNGPHGHAQRPDHSKPKPNTGPNNNGNNANGPGKKKKRKTNTLGLTPGNESESEDDEKEEETLRNLLGPDALQIGDIASYIAERKKNFPSAARAKAAKEALAASAQGDKRAAALEREEKMAEKLRKQLEKVESSIKRKREQQDEGDEMRESSAPAASDDDAPEAISTRAAPGATQASGRKADVSKHCKYFSTGGTCGKKGKCRFVHDPEVRASAMKEREANNGQLTIQQRLVLNDKDQEDLTVLQSIQYLRQKGVIDAAAAAAEEKAAAANGGTSSLPLPKQQAHGLPAKPPSKRDNRSTHEPPPSVLQMAKTSGPVGYKGWNLSGYGNTGLKSEDLP</sequence>
<gene>
    <name evidence="4" type="ORF">B0T11DRAFT_115181</name>
</gene>
<keyword evidence="1" id="KW-0863">Zinc-finger</keyword>